<dbReference type="InterPro" id="IPR016032">
    <property type="entry name" value="Sig_transdc_resp-reg_C-effctor"/>
</dbReference>
<dbReference type="SUPFAM" id="SSF48452">
    <property type="entry name" value="TPR-like"/>
    <property type="match status" value="1"/>
</dbReference>
<dbReference type="InterPro" id="IPR036388">
    <property type="entry name" value="WH-like_DNA-bd_sf"/>
</dbReference>
<reference evidence="1" key="1">
    <citation type="submission" date="2021-04" db="EMBL/GenBank/DDBJ databases">
        <authorList>
            <person name="Yoon J."/>
        </authorList>
    </citation>
    <scope>NUCLEOTIDE SEQUENCE</scope>
    <source>
        <strain evidence="1">KMU-90</strain>
    </source>
</reference>
<name>A0A8J8B6Y3_9RHOB</name>
<dbReference type="AlphaFoldDB" id="A0A8J8B6Y3"/>
<dbReference type="EMBL" id="JAGTUU010000001">
    <property type="protein sequence ID" value="MBS0123124.1"/>
    <property type="molecule type" value="Genomic_DNA"/>
</dbReference>
<evidence type="ECO:0000313" key="1">
    <source>
        <dbReference type="EMBL" id="MBS0123124.1"/>
    </source>
</evidence>
<dbReference type="GO" id="GO:0003677">
    <property type="term" value="F:DNA binding"/>
    <property type="evidence" value="ECO:0007669"/>
    <property type="project" value="InterPro"/>
</dbReference>
<dbReference type="InterPro" id="IPR011990">
    <property type="entry name" value="TPR-like_helical_dom_sf"/>
</dbReference>
<comment type="caution">
    <text evidence="1">The sequence shown here is derived from an EMBL/GenBank/DDBJ whole genome shotgun (WGS) entry which is preliminary data.</text>
</comment>
<evidence type="ECO:0000313" key="2">
    <source>
        <dbReference type="Proteomes" id="UP000681356"/>
    </source>
</evidence>
<dbReference type="SUPFAM" id="SSF46894">
    <property type="entry name" value="C-terminal effector domain of the bipartite response regulators"/>
    <property type="match status" value="1"/>
</dbReference>
<organism evidence="1 2">
    <name type="scientific">Thetidibacter halocola</name>
    <dbReference type="NCBI Taxonomy" id="2827239"/>
    <lineage>
        <taxon>Bacteria</taxon>
        <taxon>Pseudomonadati</taxon>
        <taxon>Pseudomonadota</taxon>
        <taxon>Alphaproteobacteria</taxon>
        <taxon>Rhodobacterales</taxon>
        <taxon>Roseobacteraceae</taxon>
        <taxon>Thetidibacter</taxon>
    </lineage>
</organism>
<sequence>MADLQESTLVLRMFGTMSAGLGDGRALRLPGSRQLALIALVATGPDMRRSRMWLIDKLWSSSDASRGRASLRQLLHDMRQRLGPLFDEVFDVTADSVALRPARVVLEGSPEDGEFLEGLDLPQEGFEDWLRDQRLGDPVRIRTAPASISYLPRIAVLPFAEIGDAQAAGIGDCLAHEITSVFARSRLADAISHFSARAIGVAARSPGQVAEQLRPDYLLQGFCRVSDGRITLDASLLDVASDTVILSDRHQFDLRAFLAGDDPATATLAGQVLRLVMSRSIAMTAHRPVSELAAHELMMSGVGLMHAFEQRHFDRARAQLLTVIERCSSHSEPQAWLAQWHLLRIFQKWSDDVSADHAAARDTIAAALDRNPSCPLALAIDANILTVLDRDFDLAEKRFAAAQAINPSSAMISYLASVLATFRGDGARAVELADRGYALSPRDPREPFFQTLSAGSYVAGGRYDRAVEMAEASIRHNPNHLSAHRCRVIGLQLAGRGNEARVAAKELMRLDPDMCVSGYLRQHPAGHTEAGRLWADALAEAGVPAA</sequence>
<protein>
    <submittedName>
        <fullName evidence="1">Tetratricopeptide repeat protein</fullName>
    </submittedName>
</protein>
<keyword evidence="2" id="KW-1185">Reference proteome</keyword>
<dbReference type="Proteomes" id="UP000681356">
    <property type="component" value="Unassembled WGS sequence"/>
</dbReference>
<accession>A0A8J8B6Y3</accession>
<gene>
    <name evidence="1" type="ORF">KB874_03170</name>
</gene>
<proteinExistence type="predicted"/>
<dbReference type="Gene3D" id="1.25.40.10">
    <property type="entry name" value="Tetratricopeptide repeat domain"/>
    <property type="match status" value="1"/>
</dbReference>
<dbReference type="RefSeq" id="WP_212535082.1">
    <property type="nucleotide sequence ID" value="NZ_JAGTUU010000001.1"/>
</dbReference>
<dbReference type="Gene3D" id="1.10.10.10">
    <property type="entry name" value="Winged helix-like DNA-binding domain superfamily/Winged helix DNA-binding domain"/>
    <property type="match status" value="1"/>
</dbReference>
<dbReference type="GO" id="GO:0006355">
    <property type="term" value="P:regulation of DNA-templated transcription"/>
    <property type="evidence" value="ECO:0007669"/>
    <property type="project" value="InterPro"/>
</dbReference>